<dbReference type="PROSITE" id="PS51257">
    <property type="entry name" value="PROKAR_LIPOPROTEIN"/>
    <property type="match status" value="1"/>
</dbReference>
<protein>
    <submittedName>
        <fullName evidence="1">Uncharacterized protein</fullName>
    </submittedName>
</protein>
<organism evidence="1">
    <name type="scientific">hydrothermal vent metagenome</name>
    <dbReference type="NCBI Taxonomy" id="652676"/>
    <lineage>
        <taxon>unclassified sequences</taxon>
        <taxon>metagenomes</taxon>
        <taxon>ecological metagenomes</taxon>
    </lineage>
</organism>
<dbReference type="AlphaFoldDB" id="A0A1W1ELN4"/>
<proteinExistence type="predicted"/>
<accession>A0A1W1ELN4</accession>
<evidence type="ECO:0000313" key="1">
    <source>
        <dbReference type="EMBL" id="SHO81702.1"/>
    </source>
</evidence>
<sequence>MIKHFLSFLLVIFFIASCGSSNPIKLTDKTLEGTKRPLGVWIKSTRTFDSNLSTNQTFGTLSSRGIKHIDQLIRMQQNEDKSFSIINESLLADFIYTAYSEGVTVNLFLEGNNLFNENNHKDTLSKLESIIDFNRNLYISKGITIFGIKYRVDLEQSTDWANNKESAIYNYLYYLKKAKTLLERENSTIKISVDTNSAWASSNYIISFDREEKSFSSHIIDIVDYITILSFSRSGDVTYSMISDELQYVRDEQFTYRVVPAMAVSPLLNSTTSFYGVDSTIFWRELDKLQEWVSQDKRVGMLIMIEDFDYLDQIPPIPAK</sequence>
<dbReference type="EMBL" id="FRYL01000045">
    <property type="protein sequence ID" value="SHO81702.1"/>
    <property type="molecule type" value="Genomic_DNA"/>
</dbReference>
<name>A0A1W1ELN4_9ZZZZ</name>
<gene>
    <name evidence="1" type="ORF">MNB_SV-15-1248</name>
</gene>
<reference evidence="1" key="1">
    <citation type="submission" date="2016-10" db="EMBL/GenBank/DDBJ databases">
        <authorList>
            <person name="de Groot N.N."/>
        </authorList>
    </citation>
    <scope>NUCLEOTIDE SEQUENCE</scope>
</reference>